<evidence type="ECO:0000256" key="3">
    <source>
        <dbReference type="ARBA" id="ARBA00023125"/>
    </source>
</evidence>
<proteinExistence type="predicted"/>
<dbReference type="CDD" id="cd00265">
    <property type="entry name" value="MADS_MEF2_like"/>
    <property type="match status" value="1"/>
</dbReference>
<name>A0AAV6W1K7_9LAMI</name>
<keyword evidence="2" id="KW-0805">Transcription regulation</keyword>
<dbReference type="SMART" id="SM00432">
    <property type="entry name" value="MADS"/>
    <property type="match status" value="1"/>
</dbReference>
<dbReference type="InterPro" id="IPR050142">
    <property type="entry name" value="MADS-box/MEF2_TF"/>
</dbReference>
<feature type="domain" description="K-box" evidence="9">
    <location>
        <begin position="86"/>
        <end position="182"/>
    </location>
</feature>
<evidence type="ECO:0000313" key="10">
    <source>
        <dbReference type="EMBL" id="KAG8363644.1"/>
    </source>
</evidence>
<dbReference type="PRINTS" id="PR00404">
    <property type="entry name" value="MADSDOMAIN"/>
</dbReference>
<evidence type="ECO:0000256" key="7">
    <source>
        <dbReference type="SAM" id="MobiDB-lite"/>
    </source>
</evidence>
<feature type="compositionally biased region" description="Polar residues" evidence="7">
    <location>
        <begin position="225"/>
        <end position="237"/>
    </location>
</feature>
<evidence type="ECO:0000259" key="8">
    <source>
        <dbReference type="PROSITE" id="PS50066"/>
    </source>
</evidence>
<evidence type="ECO:0000259" key="9">
    <source>
        <dbReference type="PROSITE" id="PS51297"/>
    </source>
</evidence>
<comment type="caution">
    <text evidence="10">The sequence shown here is derived from an EMBL/GenBank/DDBJ whole genome shotgun (WGS) entry which is preliminary data.</text>
</comment>
<dbReference type="Proteomes" id="UP000826271">
    <property type="component" value="Unassembled WGS sequence"/>
</dbReference>
<dbReference type="InterPro" id="IPR002487">
    <property type="entry name" value="TF_Kbox"/>
</dbReference>
<organism evidence="10 11">
    <name type="scientific">Buddleja alternifolia</name>
    <dbReference type="NCBI Taxonomy" id="168488"/>
    <lineage>
        <taxon>Eukaryota</taxon>
        <taxon>Viridiplantae</taxon>
        <taxon>Streptophyta</taxon>
        <taxon>Embryophyta</taxon>
        <taxon>Tracheophyta</taxon>
        <taxon>Spermatophyta</taxon>
        <taxon>Magnoliopsida</taxon>
        <taxon>eudicotyledons</taxon>
        <taxon>Gunneridae</taxon>
        <taxon>Pentapetalae</taxon>
        <taxon>asterids</taxon>
        <taxon>lamiids</taxon>
        <taxon>Lamiales</taxon>
        <taxon>Scrophulariaceae</taxon>
        <taxon>Buddlejeae</taxon>
        <taxon>Buddleja</taxon>
    </lineage>
</organism>
<gene>
    <name evidence="10" type="ORF">BUALT_Bualt19G0044000</name>
</gene>
<protein>
    <submittedName>
        <fullName evidence="10">Uncharacterized protein</fullName>
    </submittedName>
</protein>
<dbReference type="Gene3D" id="3.40.1810.10">
    <property type="entry name" value="Transcription factor, MADS-box"/>
    <property type="match status" value="1"/>
</dbReference>
<keyword evidence="4" id="KW-0804">Transcription</keyword>
<dbReference type="GO" id="GO:0046983">
    <property type="term" value="F:protein dimerization activity"/>
    <property type="evidence" value="ECO:0007669"/>
    <property type="project" value="InterPro"/>
</dbReference>
<keyword evidence="6" id="KW-0175">Coiled coil</keyword>
<reference evidence="10" key="1">
    <citation type="submission" date="2019-10" db="EMBL/GenBank/DDBJ databases">
        <authorList>
            <person name="Zhang R."/>
            <person name="Pan Y."/>
            <person name="Wang J."/>
            <person name="Ma R."/>
            <person name="Yu S."/>
        </authorList>
    </citation>
    <scope>NUCLEOTIDE SEQUENCE</scope>
    <source>
        <strain evidence="10">LA-IB0</strain>
        <tissue evidence="10">Leaf</tissue>
    </source>
</reference>
<accession>A0AAV6W1K7</accession>
<feature type="domain" description="MADS-box" evidence="8">
    <location>
        <begin position="1"/>
        <end position="61"/>
    </location>
</feature>
<dbReference type="InterPro" id="IPR002100">
    <property type="entry name" value="TF_MADSbox"/>
</dbReference>
<dbReference type="PANTHER" id="PTHR48019">
    <property type="entry name" value="SERUM RESPONSE FACTOR HOMOLOG"/>
    <property type="match status" value="1"/>
</dbReference>
<evidence type="ECO:0000313" key="11">
    <source>
        <dbReference type="Proteomes" id="UP000826271"/>
    </source>
</evidence>
<dbReference type="GO" id="GO:0000977">
    <property type="term" value="F:RNA polymerase II transcription regulatory region sequence-specific DNA binding"/>
    <property type="evidence" value="ECO:0007669"/>
    <property type="project" value="InterPro"/>
</dbReference>
<dbReference type="Pfam" id="PF01486">
    <property type="entry name" value="K-box"/>
    <property type="match status" value="1"/>
</dbReference>
<evidence type="ECO:0000256" key="1">
    <source>
        <dbReference type="ARBA" id="ARBA00004123"/>
    </source>
</evidence>
<evidence type="ECO:0000256" key="2">
    <source>
        <dbReference type="ARBA" id="ARBA00023015"/>
    </source>
</evidence>
<keyword evidence="5" id="KW-0539">Nucleus</keyword>
<dbReference type="PROSITE" id="PS50066">
    <property type="entry name" value="MADS_BOX_2"/>
    <property type="match status" value="1"/>
</dbReference>
<dbReference type="InterPro" id="IPR036879">
    <property type="entry name" value="TF_MADSbox_sf"/>
</dbReference>
<dbReference type="GO" id="GO:0005634">
    <property type="term" value="C:nucleus"/>
    <property type="evidence" value="ECO:0007669"/>
    <property type="project" value="UniProtKB-SubCell"/>
</dbReference>
<dbReference type="PROSITE" id="PS51297">
    <property type="entry name" value="K_BOX"/>
    <property type="match status" value="1"/>
</dbReference>
<keyword evidence="3" id="KW-0238">DNA-binding</keyword>
<keyword evidence="11" id="KW-1185">Reference proteome</keyword>
<sequence length="237" mass="26489">MGRGKIEIKKIENANSRQVTFSKRRGGLFKKARELAILCDCDVAVIIYSSTGKPFEFSSCSMKKILSRYTKCMGSEHVSAREMKPEKRELEEVDVLKEEMEKLKAKHRQMLGKDLTSLSLQEVHALEQQLNEGLLLMKDKKAQLLLQELTQSKMTVEEFRDFFPITNPSMPLCIDYGSMEKGSPVLERGSESPGTACNEDSDTALYLGLSSGISKKGKTPDGETHSSNSETQVNLSL</sequence>
<comment type="subcellular location">
    <subcellularLocation>
        <location evidence="1">Nucleus</location>
    </subcellularLocation>
</comment>
<feature type="region of interest" description="Disordered" evidence="7">
    <location>
        <begin position="211"/>
        <end position="237"/>
    </location>
</feature>
<dbReference type="GO" id="GO:0045944">
    <property type="term" value="P:positive regulation of transcription by RNA polymerase II"/>
    <property type="evidence" value="ECO:0007669"/>
    <property type="project" value="InterPro"/>
</dbReference>
<dbReference type="Pfam" id="PF00319">
    <property type="entry name" value="SRF-TF"/>
    <property type="match status" value="1"/>
</dbReference>
<evidence type="ECO:0000256" key="5">
    <source>
        <dbReference type="ARBA" id="ARBA00023242"/>
    </source>
</evidence>
<dbReference type="EMBL" id="WHWC01000019">
    <property type="protein sequence ID" value="KAG8363644.1"/>
    <property type="molecule type" value="Genomic_DNA"/>
</dbReference>
<evidence type="ECO:0000256" key="4">
    <source>
        <dbReference type="ARBA" id="ARBA00023163"/>
    </source>
</evidence>
<dbReference type="GO" id="GO:0003700">
    <property type="term" value="F:DNA-binding transcription factor activity"/>
    <property type="evidence" value="ECO:0007669"/>
    <property type="project" value="InterPro"/>
</dbReference>
<evidence type="ECO:0000256" key="6">
    <source>
        <dbReference type="SAM" id="Coils"/>
    </source>
</evidence>
<feature type="coiled-coil region" evidence="6">
    <location>
        <begin position="86"/>
        <end position="113"/>
    </location>
</feature>
<dbReference type="InterPro" id="IPR033896">
    <property type="entry name" value="MEF2-like_N"/>
</dbReference>
<dbReference type="AlphaFoldDB" id="A0AAV6W1K7"/>
<dbReference type="SUPFAM" id="SSF55455">
    <property type="entry name" value="SRF-like"/>
    <property type="match status" value="1"/>
</dbReference>